<dbReference type="RefSeq" id="XP_029651627.1">
    <property type="nucleotide sequence ID" value="XM_029795767.2"/>
</dbReference>
<dbReference type="Gene3D" id="1.25.40.20">
    <property type="entry name" value="Ankyrin repeat-containing domain"/>
    <property type="match status" value="3"/>
</dbReference>
<evidence type="ECO:0000256" key="7">
    <source>
        <dbReference type="ARBA" id="ARBA00022771"/>
    </source>
</evidence>
<proteinExistence type="predicted"/>
<evidence type="ECO:0000256" key="9">
    <source>
        <dbReference type="ARBA" id="ARBA00022833"/>
    </source>
</evidence>
<dbReference type="SMART" id="SM00248">
    <property type="entry name" value="ANK"/>
    <property type="match status" value="8"/>
</dbReference>
<dbReference type="PROSITE" id="PS50297">
    <property type="entry name" value="ANK_REP_REGION"/>
    <property type="match status" value="6"/>
</dbReference>
<gene>
    <name evidence="13 14" type="primary">LOC115224830</name>
</gene>
<feature type="repeat" description="ANK" evidence="10">
    <location>
        <begin position="393"/>
        <end position="417"/>
    </location>
</feature>
<dbReference type="PANTHER" id="PTHR24202">
    <property type="entry name" value="E3 UBIQUITIN-PROTEIN LIGASE MIB2"/>
    <property type="match status" value="1"/>
</dbReference>
<dbReference type="Gene3D" id="3.30.40.10">
    <property type="entry name" value="Zinc/RING finger domain, C3HC4 (zinc finger)"/>
    <property type="match status" value="1"/>
</dbReference>
<evidence type="ECO:0000313" key="13">
    <source>
        <dbReference type="RefSeq" id="XP_029651627.1"/>
    </source>
</evidence>
<dbReference type="GO" id="GO:0005737">
    <property type="term" value="C:cytoplasm"/>
    <property type="evidence" value="ECO:0007669"/>
    <property type="project" value="TreeGrafter"/>
</dbReference>
<dbReference type="Pfam" id="PF13920">
    <property type="entry name" value="zf-C3HC4_3"/>
    <property type="match status" value="1"/>
</dbReference>
<feature type="repeat" description="ANK" evidence="10">
    <location>
        <begin position="226"/>
        <end position="258"/>
    </location>
</feature>
<keyword evidence="12" id="KW-1185">Reference proteome</keyword>
<evidence type="ECO:0000256" key="5">
    <source>
        <dbReference type="ARBA" id="ARBA00022723"/>
    </source>
</evidence>
<dbReference type="GO" id="GO:0061630">
    <property type="term" value="F:ubiquitin protein ligase activity"/>
    <property type="evidence" value="ECO:0007669"/>
    <property type="project" value="UniProtKB-EC"/>
</dbReference>
<dbReference type="GO" id="GO:0016567">
    <property type="term" value="P:protein ubiquitination"/>
    <property type="evidence" value="ECO:0007669"/>
    <property type="project" value="UniProtKB-UniPathway"/>
</dbReference>
<keyword evidence="10" id="KW-0040">ANK repeat</keyword>
<accession>A0A6P7TJK9</accession>
<evidence type="ECO:0000313" key="14">
    <source>
        <dbReference type="RefSeq" id="XP_029651628.1"/>
    </source>
</evidence>
<dbReference type="InterPro" id="IPR002110">
    <property type="entry name" value="Ankyrin_rpt"/>
</dbReference>
<feature type="domain" description="Mind bomb SH3 repeat" evidence="11">
    <location>
        <begin position="26"/>
        <end position="92"/>
    </location>
</feature>
<protein>
    <recommendedName>
        <fullName evidence="3">RING-type E3 ubiquitin transferase</fullName>
        <ecNumber evidence="3">2.3.2.27</ecNumber>
    </recommendedName>
</protein>
<feature type="repeat" description="ANK" evidence="10">
    <location>
        <begin position="259"/>
        <end position="291"/>
    </location>
</feature>
<dbReference type="InterPro" id="IPR040847">
    <property type="entry name" value="SH3_15"/>
</dbReference>
<sequence>MGAAESTVGSGEFDLMGAMGALQSRFRSGDRVTMSGDISSLRTLQEGHGGWCLGMEFFIGKVGIVEGVDITGDVLVKYANHNNQILCLNPKALKKSQEFSIGDSVKIIEGIQRVKEYQEGHGEWNDKMASILGKTAKVMLVLPNDDLLVLMPGGMWRLNPKCCEKVSNSDDSERGTGLGNLLQKLLLENLGTPPLDGFVKDAARGNIQNVREFIKNQRSEIDVKSSNRTALQVASGKGHEDIVLMLLEAGADLEIQDDDGDTALHYSSYRDQPEVMEILLSKGANIKAVNDKHFTALHIAVSSESVKCVRVLLKHSAAVNIQDSNGNTPLHLAIMKENDKIFDMLISDSKIDFTIRNKRGFNALHHAAFNGNNFATERILEKHRDIVDVKKDDGFTALHVAAVNGRKDIIKTLLTVGQAQIDIRCTSQMTPLHLAVRECYMGSIELLISKEADINAKDDDGDTCLHLAVSNRKITPRKDSEILKKVRTQFNLGKDEPDWFVIACYLVFHGGKRYHENHRGKTPLDIIKDESLREKLRNFALKSTSAQPKKDHAAEPQSDTRECWLCSDKQAIVSFKPCNHVLLCDDCFKKATIKKCLKCREPIEGTITIQGKH</sequence>
<dbReference type="PROSITE" id="PS50088">
    <property type="entry name" value="ANK_REPEAT"/>
    <property type="match status" value="6"/>
</dbReference>
<keyword evidence="9" id="KW-0862">Zinc</keyword>
<evidence type="ECO:0000256" key="1">
    <source>
        <dbReference type="ARBA" id="ARBA00000900"/>
    </source>
</evidence>
<organism evidence="12 14">
    <name type="scientific">Octopus sinensis</name>
    <name type="common">East Asian common octopus</name>
    <dbReference type="NCBI Taxonomy" id="2607531"/>
    <lineage>
        <taxon>Eukaryota</taxon>
        <taxon>Metazoa</taxon>
        <taxon>Spiralia</taxon>
        <taxon>Lophotrochozoa</taxon>
        <taxon>Mollusca</taxon>
        <taxon>Cephalopoda</taxon>
        <taxon>Coleoidea</taxon>
        <taxon>Octopodiformes</taxon>
        <taxon>Octopoda</taxon>
        <taxon>Incirrata</taxon>
        <taxon>Octopodidae</taxon>
        <taxon>Octopus</taxon>
    </lineage>
</organism>
<evidence type="ECO:0000256" key="3">
    <source>
        <dbReference type="ARBA" id="ARBA00012483"/>
    </source>
</evidence>
<name>A0A6P7TJK9_9MOLL</name>
<dbReference type="UniPathway" id="UPA00143"/>
<comment type="pathway">
    <text evidence="2">Protein modification; protein ubiquitination.</text>
</comment>
<keyword evidence="5" id="KW-0479">Metal-binding</keyword>
<dbReference type="EC" id="2.3.2.27" evidence="3"/>
<dbReference type="AlphaFoldDB" id="A0A6P7TJK9"/>
<dbReference type="Pfam" id="PF12796">
    <property type="entry name" value="Ank_2"/>
    <property type="match status" value="3"/>
</dbReference>
<keyword evidence="6" id="KW-0677">Repeat</keyword>
<dbReference type="InterPro" id="IPR036770">
    <property type="entry name" value="Ankyrin_rpt-contain_sf"/>
</dbReference>
<feature type="domain" description="Mind bomb SH3 repeat" evidence="11">
    <location>
        <begin position="99"/>
        <end position="162"/>
    </location>
</feature>
<dbReference type="GO" id="GO:0008270">
    <property type="term" value="F:zinc ion binding"/>
    <property type="evidence" value="ECO:0007669"/>
    <property type="project" value="UniProtKB-KW"/>
</dbReference>
<evidence type="ECO:0000256" key="6">
    <source>
        <dbReference type="ARBA" id="ARBA00022737"/>
    </source>
</evidence>
<evidence type="ECO:0000256" key="8">
    <source>
        <dbReference type="ARBA" id="ARBA00022786"/>
    </source>
</evidence>
<evidence type="ECO:0000259" key="11">
    <source>
        <dbReference type="Pfam" id="PF18346"/>
    </source>
</evidence>
<keyword evidence="7" id="KW-0863">Zinc-finger</keyword>
<feature type="repeat" description="ANK" evidence="10">
    <location>
        <begin position="325"/>
        <end position="347"/>
    </location>
</feature>
<dbReference type="KEGG" id="osn:115224830"/>
<dbReference type="PRINTS" id="PR01415">
    <property type="entry name" value="ANKYRIN"/>
</dbReference>
<keyword evidence="8" id="KW-0833">Ubl conjugation pathway</keyword>
<evidence type="ECO:0000256" key="2">
    <source>
        <dbReference type="ARBA" id="ARBA00004906"/>
    </source>
</evidence>
<feature type="repeat" description="ANK" evidence="10">
    <location>
        <begin position="292"/>
        <end position="324"/>
    </location>
</feature>
<dbReference type="Pfam" id="PF18346">
    <property type="entry name" value="SH3_15"/>
    <property type="match status" value="2"/>
</dbReference>
<dbReference type="InterPro" id="IPR013083">
    <property type="entry name" value="Znf_RING/FYVE/PHD"/>
</dbReference>
<dbReference type="RefSeq" id="XP_029651628.1">
    <property type="nucleotide sequence ID" value="XM_029795768.2"/>
</dbReference>
<keyword evidence="4" id="KW-0808">Transferase</keyword>
<reference evidence="13 14" key="1">
    <citation type="submission" date="2025-08" db="UniProtKB">
        <authorList>
            <consortium name="RefSeq"/>
        </authorList>
    </citation>
    <scope>IDENTIFICATION</scope>
</reference>
<evidence type="ECO:0000256" key="4">
    <source>
        <dbReference type="ARBA" id="ARBA00022679"/>
    </source>
</evidence>
<evidence type="ECO:0000313" key="12">
    <source>
        <dbReference type="Proteomes" id="UP000515154"/>
    </source>
</evidence>
<feature type="repeat" description="ANK" evidence="10">
    <location>
        <begin position="427"/>
        <end position="459"/>
    </location>
</feature>
<comment type="catalytic activity">
    <reaction evidence="1">
        <text>S-ubiquitinyl-[E2 ubiquitin-conjugating enzyme]-L-cysteine + [acceptor protein]-L-lysine = [E2 ubiquitin-conjugating enzyme]-L-cysteine + N(6)-ubiquitinyl-[acceptor protein]-L-lysine.</text>
        <dbReference type="EC" id="2.3.2.27"/>
    </reaction>
</comment>
<dbReference type="Proteomes" id="UP000515154">
    <property type="component" value="Linkage group LG26"/>
</dbReference>
<evidence type="ECO:0000256" key="10">
    <source>
        <dbReference type="PROSITE-ProRule" id="PRU00023"/>
    </source>
</evidence>
<dbReference type="SUPFAM" id="SSF48403">
    <property type="entry name" value="Ankyrin repeat"/>
    <property type="match status" value="1"/>
</dbReference>
<dbReference type="PANTHER" id="PTHR24202:SF4">
    <property type="entry name" value="E3 UBIQUITIN-PROTEIN LIGASE MIB2-RELATED"/>
    <property type="match status" value="1"/>
</dbReference>